<name>A0ABR6YAX9_9BURK</name>
<evidence type="ECO:0000313" key="2">
    <source>
        <dbReference type="EMBL" id="MBC3873367.1"/>
    </source>
</evidence>
<dbReference type="SUPFAM" id="SSF55136">
    <property type="entry name" value="Probable bacterial effector-binding domain"/>
    <property type="match status" value="1"/>
</dbReference>
<organism evidence="2 3">
    <name type="scientific">Undibacterium flavidum</name>
    <dbReference type="NCBI Taxonomy" id="2762297"/>
    <lineage>
        <taxon>Bacteria</taxon>
        <taxon>Pseudomonadati</taxon>
        <taxon>Pseudomonadota</taxon>
        <taxon>Betaproteobacteria</taxon>
        <taxon>Burkholderiales</taxon>
        <taxon>Oxalobacteraceae</taxon>
        <taxon>Undibacterium</taxon>
    </lineage>
</organism>
<proteinExistence type="predicted"/>
<sequence length="162" mass="18868">MHNPLVSRTEYLPSFSLCGHSFQMSMSQSENAVLCASFWKKFNQALTANRLAQSGHWKKYALTYSDGADYRYFCGIPAPAATPPGFQMMQIPASHYLVFEHRGSTRGIAKTLSDIYRHYLPNSHYQHERSIFIHFERYDHRFRWNHAESLIEICLPIFLDES</sequence>
<dbReference type="SMART" id="SM00871">
    <property type="entry name" value="AraC_E_bind"/>
    <property type="match status" value="1"/>
</dbReference>
<dbReference type="InterPro" id="IPR029442">
    <property type="entry name" value="GyrI-like"/>
</dbReference>
<reference evidence="2 3" key="1">
    <citation type="submission" date="2020-08" db="EMBL/GenBank/DDBJ databases">
        <title>Novel species isolated from subtropical streams in China.</title>
        <authorList>
            <person name="Lu H."/>
        </authorList>
    </citation>
    <scope>NUCLEOTIDE SEQUENCE [LARGE SCALE GENOMIC DNA]</scope>
    <source>
        <strain evidence="2 3">LX15W</strain>
    </source>
</reference>
<evidence type="ECO:0000259" key="1">
    <source>
        <dbReference type="SMART" id="SM00871"/>
    </source>
</evidence>
<feature type="domain" description="AraC effector-binding" evidence="1">
    <location>
        <begin position="5"/>
        <end position="158"/>
    </location>
</feature>
<dbReference type="Proteomes" id="UP000624279">
    <property type="component" value="Unassembled WGS sequence"/>
</dbReference>
<dbReference type="PANTHER" id="PTHR36444">
    <property type="entry name" value="TRANSCRIPTIONAL REGULATOR PROTEIN YOBU-RELATED"/>
    <property type="match status" value="1"/>
</dbReference>
<accession>A0ABR6YAX9</accession>
<keyword evidence="3" id="KW-1185">Reference proteome</keyword>
<dbReference type="InterPro" id="IPR053182">
    <property type="entry name" value="YobU-like_regulator"/>
</dbReference>
<dbReference type="RefSeq" id="WP_186941397.1">
    <property type="nucleotide sequence ID" value="NZ_JACOGA010000005.1"/>
</dbReference>
<dbReference type="PANTHER" id="PTHR36444:SF2">
    <property type="entry name" value="TRANSCRIPTIONAL REGULATOR PROTEIN YOBU-RELATED"/>
    <property type="match status" value="1"/>
</dbReference>
<comment type="caution">
    <text evidence="2">The sequence shown here is derived from an EMBL/GenBank/DDBJ whole genome shotgun (WGS) entry which is preliminary data.</text>
</comment>
<dbReference type="EMBL" id="JACOGA010000005">
    <property type="protein sequence ID" value="MBC3873367.1"/>
    <property type="molecule type" value="Genomic_DNA"/>
</dbReference>
<dbReference type="Gene3D" id="3.20.80.10">
    <property type="entry name" value="Regulatory factor, effector binding domain"/>
    <property type="match status" value="1"/>
</dbReference>
<gene>
    <name evidence="2" type="ORF">H8K55_07205</name>
</gene>
<evidence type="ECO:0000313" key="3">
    <source>
        <dbReference type="Proteomes" id="UP000624279"/>
    </source>
</evidence>
<dbReference type="InterPro" id="IPR011256">
    <property type="entry name" value="Reg_factor_effector_dom_sf"/>
</dbReference>
<dbReference type="Pfam" id="PF06445">
    <property type="entry name" value="GyrI-like"/>
    <property type="match status" value="1"/>
</dbReference>
<dbReference type="InterPro" id="IPR010499">
    <property type="entry name" value="AraC_E-bd"/>
</dbReference>
<protein>
    <submittedName>
        <fullName evidence="2">GyrI-like domain-containing protein</fullName>
    </submittedName>
</protein>